<dbReference type="RefSeq" id="XP_017995893.1">
    <property type="nucleotide sequence ID" value="XM_018139226.1"/>
</dbReference>
<reference evidence="1 2" key="1">
    <citation type="submission" date="2015-06" db="EMBL/GenBank/DDBJ databases">
        <title>Draft genome of the ant-associated black yeast Phialophora attae CBS 131958.</title>
        <authorList>
            <person name="Moreno L.F."/>
            <person name="Stielow B.J."/>
            <person name="de Hoog S."/>
            <person name="Vicente V.A."/>
            <person name="Weiss V.A."/>
            <person name="de Vries M."/>
            <person name="Cruz L.M."/>
            <person name="Souza E.M."/>
        </authorList>
    </citation>
    <scope>NUCLEOTIDE SEQUENCE [LARGE SCALE GENOMIC DNA]</scope>
    <source>
        <strain evidence="1 2">CBS 131958</strain>
    </source>
</reference>
<protein>
    <submittedName>
        <fullName evidence="1">Uncharacterized protein</fullName>
    </submittedName>
</protein>
<keyword evidence="2" id="KW-1185">Reference proteome</keyword>
<accession>A0A0N1NYE9</accession>
<dbReference type="AlphaFoldDB" id="A0A0N1NYE9"/>
<dbReference type="VEuPathDB" id="FungiDB:AB675_10452"/>
<name>A0A0N1NYE9_9EURO</name>
<evidence type="ECO:0000313" key="1">
    <source>
        <dbReference type="EMBL" id="KPI35930.1"/>
    </source>
</evidence>
<evidence type="ECO:0000313" key="2">
    <source>
        <dbReference type="Proteomes" id="UP000038010"/>
    </source>
</evidence>
<dbReference type="EMBL" id="LFJN01000035">
    <property type="protein sequence ID" value="KPI35930.1"/>
    <property type="molecule type" value="Genomic_DNA"/>
</dbReference>
<comment type="caution">
    <text evidence="1">The sequence shown here is derived from an EMBL/GenBank/DDBJ whole genome shotgun (WGS) entry which is preliminary data.</text>
</comment>
<gene>
    <name evidence="1" type="ORF">AB675_10452</name>
</gene>
<proteinExistence type="predicted"/>
<dbReference type="GeneID" id="28731106"/>
<sequence>MSPGGDGKVTFDTSARGAIPGINRLGMPFESHLPGWRLGSDNATGLFCDQDSVVQDQAFSSDAGQPKRATLEGLALFRLKSTQNKSEKHTGLSRSHCTAVTGAQTLPDGHLVRFDGIRDAQKAVDTIVDNVNDADVSYLDPNAVARIRGFPDAKISIFGGRVALGIM</sequence>
<organism evidence="1 2">
    <name type="scientific">Cyphellophora attinorum</name>
    <dbReference type="NCBI Taxonomy" id="1664694"/>
    <lineage>
        <taxon>Eukaryota</taxon>
        <taxon>Fungi</taxon>
        <taxon>Dikarya</taxon>
        <taxon>Ascomycota</taxon>
        <taxon>Pezizomycotina</taxon>
        <taxon>Eurotiomycetes</taxon>
        <taxon>Chaetothyriomycetidae</taxon>
        <taxon>Chaetothyriales</taxon>
        <taxon>Cyphellophoraceae</taxon>
        <taxon>Cyphellophora</taxon>
    </lineage>
</organism>
<dbReference type="Proteomes" id="UP000038010">
    <property type="component" value="Unassembled WGS sequence"/>
</dbReference>